<feature type="compositionally biased region" description="Basic and acidic residues" evidence="1">
    <location>
        <begin position="65"/>
        <end position="74"/>
    </location>
</feature>
<feature type="transmembrane region" description="Helical" evidence="2">
    <location>
        <begin position="247"/>
        <end position="268"/>
    </location>
</feature>
<dbReference type="InterPro" id="IPR025874">
    <property type="entry name" value="DZR"/>
</dbReference>
<dbReference type="RefSeq" id="WP_074664349.1">
    <property type="nucleotide sequence ID" value="NZ_FOIO01000083.1"/>
</dbReference>
<dbReference type="Pfam" id="PF13308">
    <property type="entry name" value="YARHG"/>
    <property type="match status" value="1"/>
</dbReference>
<proteinExistence type="predicted"/>
<dbReference type="SMART" id="SM01324">
    <property type="entry name" value="YARHG"/>
    <property type="match status" value="1"/>
</dbReference>
<keyword evidence="2" id="KW-1133">Transmembrane helix</keyword>
<accession>A0A1I0K2G5</accession>
<gene>
    <name evidence="4" type="ORF">SAMN05216521_10839</name>
</gene>
<evidence type="ECO:0000256" key="1">
    <source>
        <dbReference type="SAM" id="MobiDB-lite"/>
    </source>
</evidence>
<keyword evidence="2" id="KW-0472">Membrane</keyword>
<feature type="domain" description="YARHG" evidence="3">
    <location>
        <begin position="579"/>
        <end position="664"/>
    </location>
</feature>
<comment type="caution">
    <text evidence="4">The sequence shown here is derived from an EMBL/GenBank/DDBJ whole genome shotgun (WGS) entry which is preliminary data.</text>
</comment>
<evidence type="ECO:0000256" key="2">
    <source>
        <dbReference type="SAM" id="Phobius"/>
    </source>
</evidence>
<evidence type="ECO:0000259" key="3">
    <source>
        <dbReference type="SMART" id="SM01324"/>
    </source>
</evidence>
<evidence type="ECO:0000313" key="4">
    <source>
        <dbReference type="EMBL" id="SEU17615.1"/>
    </source>
</evidence>
<reference evidence="4 5" key="1">
    <citation type="submission" date="2016-10" db="EMBL/GenBank/DDBJ databases">
        <authorList>
            <person name="Varghese N."/>
            <person name="Submissions S."/>
        </authorList>
    </citation>
    <scope>NUCLEOTIDE SEQUENCE [LARGE SCALE GENOMIC DNA]</scope>
    <source>
        <strain evidence="4 5">NLAE-zl-C196</strain>
    </source>
</reference>
<dbReference type="Pfam" id="PF12773">
    <property type="entry name" value="DZR"/>
    <property type="match status" value="1"/>
</dbReference>
<feature type="region of interest" description="Disordered" evidence="1">
    <location>
        <begin position="60"/>
        <end position="79"/>
    </location>
</feature>
<dbReference type="InterPro" id="IPR038434">
    <property type="entry name" value="YARHG_sf"/>
</dbReference>
<dbReference type="InterPro" id="IPR025582">
    <property type="entry name" value="YARHG_dom"/>
</dbReference>
<evidence type="ECO:0000313" key="5">
    <source>
        <dbReference type="Proteomes" id="UP000182121"/>
    </source>
</evidence>
<protein>
    <submittedName>
        <fullName evidence="4">Double zinc ribbon</fullName>
    </submittedName>
</protein>
<name>A0A1I0K2G5_9FIRM</name>
<keyword evidence="2" id="KW-0812">Transmembrane</keyword>
<organism evidence="4 5">
    <name type="scientific">Enterocloster clostridioformis</name>
    <dbReference type="NCBI Taxonomy" id="1531"/>
    <lineage>
        <taxon>Bacteria</taxon>
        <taxon>Bacillati</taxon>
        <taxon>Bacillota</taxon>
        <taxon>Clostridia</taxon>
        <taxon>Lachnospirales</taxon>
        <taxon>Lachnospiraceae</taxon>
        <taxon>Enterocloster</taxon>
    </lineage>
</organism>
<dbReference type="Gene3D" id="1.20.58.1690">
    <property type="match status" value="1"/>
</dbReference>
<dbReference type="EMBL" id="FOIO01000083">
    <property type="protein sequence ID" value="SEU17615.1"/>
    <property type="molecule type" value="Genomic_DNA"/>
</dbReference>
<dbReference type="Proteomes" id="UP000182121">
    <property type="component" value="Unassembled WGS sequence"/>
</dbReference>
<dbReference type="AlphaFoldDB" id="A0A1I0K2G5"/>
<sequence length="669" mass="75533">MRCMNCGNEIGDKQMFCSQCGYKVERQETLKCPKCGVELGHADRFCINCGYEIGGDEGANQSQIPDKENKEAMPSDKSVTQYPETKSRAKLSDRVLSKMTGRQIETVDMDLNQIVNLINKLFISNAHSSEEFMSIYNTIKGGLLTSKELFTVDGRYKLFSNTGRHVGPFNLNDHNILWIQDLKTDRFYEYRSFSFKKLKNIIKEEIKIKEKEGTCAPDDGAVHSIVSNEAEIDIEELKGTRYKDTNWVPIIYIASIVVAAVLCSIVLVNKGRDEADILETIKPIASRDREIPKIIITEAETFSVSKEADESDQRDIESVWVMSVDDVFGTGIDGWSWHSESTGYYMIPFYDSYSDTYNIWFTSENDTIWADTAYTVEMAEIEQTPNGGLVCRGDMYEAAKESPAYNGTIEVTWDSMESIDFPKMQMVDGHQMTNVDMIADDYQYYGPLKEDSSEPQNNLNTITGTFSYRDEYGGAVIEISSLADGTLYAVFSGSYGTYAGGVEGHLTLVSEGIYGFVEEGGNETSMMLNYKEEGTVTVSSLDGQTFGGVGFPGFEGNYFKLTGMVPENTDSVNEYDWKSEFVFPYSDMDVISDEELRLATDEQLRIGKNEIYANHGRMFKDEALQSYFNDCSWYTPTTLPEDFDEDVLSEVEKNNINRIQNEINDRGIR</sequence>